<protein>
    <submittedName>
        <fullName evidence="4">Cytochrome C</fullName>
    </submittedName>
</protein>
<keyword evidence="5" id="KW-1185">Reference proteome</keyword>
<dbReference type="RefSeq" id="WP_141648738.1">
    <property type="nucleotide sequence ID" value="NZ_VIFM01000346.1"/>
</dbReference>
<feature type="region of interest" description="Disordered" evidence="2">
    <location>
        <begin position="506"/>
        <end position="530"/>
    </location>
</feature>
<dbReference type="InterPro" id="IPR023155">
    <property type="entry name" value="Cyt_c-552/4"/>
</dbReference>
<dbReference type="Gene3D" id="3.60.21.10">
    <property type="match status" value="1"/>
</dbReference>
<dbReference type="SUPFAM" id="SSF56300">
    <property type="entry name" value="Metallo-dependent phosphatases"/>
    <property type="match status" value="1"/>
</dbReference>
<evidence type="ECO:0000259" key="3">
    <source>
        <dbReference type="Pfam" id="PF13435"/>
    </source>
</evidence>
<dbReference type="CDD" id="cd08168">
    <property type="entry name" value="Cytochrom_C3"/>
    <property type="match status" value="1"/>
</dbReference>
<dbReference type="PROSITE" id="PS51257">
    <property type="entry name" value="PROKAR_LIPOPROTEIN"/>
    <property type="match status" value="1"/>
</dbReference>
<reference evidence="4 5" key="1">
    <citation type="submission" date="2019-06" db="EMBL/GenBank/DDBJ databases">
        <authorList>
            <person name="Livingstone P."/>
            <person name="Whitworth D."/>
        </authorList>
    </citation>
    <scope>NUCLEOTIDE SEQUENCE [LARGE SCALE GENOMIC DNA]</scope>
    <source>
        <strain evidence="4 5">AM401</strain>
    </source>
</reference>
<feature type="domain" description="Cytochrome c-552/4" evidence="3">
    <location>
        <begin position="393"/>
        <end position="460"/>
    </location>
</feature>
<dbReference type="Pfam" id="PF13435">
    <property type="entry name" value="Cytochrome_C554"/>
    <property type="match status" value="1"/>
</dbReference>
<feature type="coiled-coil region" evidence="1">
    <location>
        <begin position="265"/>
        <end position="292"/>
    </location>
</feature>
<dbReference type="Proteomes" id="UP000315369">
    <property type="component" value="Unassembled WGS sequence"/>
</dbReference>
<organism evidence="4 5">
    <name type="scientific">Myxococcus llanfairpwllgwyngyllgogerychwyrndrobwllllantysiliogogogochensis</name>
    <dbReference type="NCBI Taxonomy" id="2590453"/>
    <lineage>
        <taxon>Bacteria</taxon>
        <taxon>Pseudomonadati</taxon>
        <taxon>Myxococcota</taxon>
        <taxon>Myxococcia</taxon>
        <taxon>Myxococcales</taxon>
        <taxon>Cystobacterineae</taxon>
        <taxon>Myxococcaceae</taxon>
        <taxon>Myxococcus</taxon>
    </lineage>
</organism>
<evidence type="ECO:0000256" key="2">
    <source>
        <dbReference type="SAM" id="MobiDB-lite"/>
    </source>
</evidence>
<dbReference type="SUPFAM" id="SSF48695">
    <property type="entry name" value="Multiheme cytochromes"/>
    <property type="match status" value="1"/>
</dbReference>
<evidence type="ECO:0000313" key="4">
    <source>
        <dbReference type="EMBL" id="TQF09427.1"/>
    </source>
</evidence>
<dbReference type="OrthoDB" id="9814800at2"/>
<keyword evidence="1" id="KW-0175">Coiled coil</keyword>
<gene>
    <name evidence="4" type="ORF">FJV41_44645</name>
</gene>
<dbReference type="InterPro" id="IPR029052">
    <property type="entry name" value="Metallo-depent_PP-like"/>
</dbReference>
<accession>A0A540WKT1</accession>
<dbReference type="AlphaFoldDB" id="A0A540WKT1"/>
<comment type="caution">
    <text evidence="4">The sequence shown here is derived from an EMBL/GenBank/DDBJ whole genome shotgun (WGS) entry which is preliminary data.</text>
</comment>
<proteinExistence type="predicted"/>
<name>A0A540WKT1_9BACT</name>
<evidence type="ECO:0000256" key="1">
    <source>
        <dbReference type="SAM" id="Coils"/>
    </source>
</evidence>
<evidence type="ECO:0000313" key="5">
    <source>
        <dbReference type="Proteomes" id="UP000315369"/>
    </source>
</evidence>
<dbReference type="Gene3D" id="1.10.1130.10">
    <property type="entry name" value="Flavocytochrome C3, Chain A"/>
    <property type="match status" value="1"/>
</dbReference>
<dbReference type="EMBL" id="VIFM01000346">
    <property type="protein sequence ID" value="TQF09427.1"/>
    <property type="molecule type" value="Genomic_DNA"/>
</dbReference>
<sequence length="530" mass="55702">MPRPVLLAALWGLVLVLGGCMRKEPPPHPPEPEAGVGTASSSAPGAILFVSADTRGYLGPCGCSENMRGGIARAAFQVREARQGTTLPVLYVDGGNSLFGETTLKPGQVPQEELKAKALADAMRLMGLSVRATGPLDDTRGADFRQGLGLPEVADGAVKLLPAGARKVGVVAGETPAQLVAASAKARAEGADFVLGLLDAPLEEAQKAAETPGLAVDVLVATRSATEMSGEQNRLVKASVPVVAPQSKGRSLVRVDLSYAPKPGRFALQKGQADLEREVAALEQRTALLDKDINLPGIDPKLKALKQAKRDELVARRQALVTAPPAAATDVNGFTVRFVPLESGLPSLPDAQALVARYDAEVGKLNLAWAKEHGQDCPVPAKGESGFVGNEPCRACHEESFPVWEKSKHHHAWETLEEVGKQHHLNCVGCHVTGWEQPGGVCRLDKVAGREDVGCESCHGPGSAHSDEPSADNIVASPGEAVCVTCHNPENSPHFDFATYLPRILGPGHGKPVDAQPSTKPADTRKPAKP</sequence>
<dbReference type="InterPro" id="IPR036280">
    <property type="entry name" value="Multihaem_cyt_sf"/>
</dbReference>